<protein>
    <submittedName>
        <fullName evidence="1">DUF4856 domain-containing protein</fullName>
    </submittedName>
</protein>
<accession>A0ABW7N6M2</accession>
<keyword evidence="2" id="KW-1185">Reference proteome</keyword>
<dbReference type="EMBL" id="JBIPKE010000014">
    <property type="protein sequence ID" value="MFH6983252.1"/>
    <property type="molecule type" value="Genomic_DNA"/>
</dbReference>
<proteinExistence type="predicted"/>
<name>A0ABW7N6M2_9BACT</name>
<dbReference type="Proteomes" id="UP001610063">
    <property type="component" value="Unassembled WGS sequence"/>
</dbReference>
<dbReference type="RefSeq" id="WP_395416809.1">
    <property type="nucleotide sequence ID" value="NZ_JBIPKE010000014.1"/>
</dbReference>
<comment type="caution">
    <text evidence="1">The sequence shown here is derived from an EMBL/GenBank/DDBJ whole genome shotgun (WGS) entry which is preliminary data.</text>
</comment>
<dbReference type="PROSITE" id="PS51257">
    <property type="entry name" value="PROKAR_LIPOPROTEIN"/>
    <property type="match status" value="1"/>
</dbReference>
<dbReference type="Pfam" id="PF16148">
    <property type="entry name" value="DUF4856"/>
    <property type="match status" value="1"/>
</dbReference>
<sequence>MNKLNTILLISGTLLTGALSSCNEGDDDEVSLEIPSTYEFTRDGASTVDYSGQTARLDMLAELKAYIGTANDGAVLSEEVLLDMFANENNPFSSAELNESGKQLKDKTFAADVTFFSSILASAASASASETGASQGKAGLISRGADRQILVDEKGWEYTQLVEKGLMGATFLNQIYNSYLTDAKIGNGVENTELEADKNYTAMEHHWDEAFGYWGVNPEFDVDGENRFLGNYTYGRESYLGSATKLRDAFLKGRTAIVNKAYEIRDEQRDIIYAEFELIAAATAIHYINESIADLSGDDQGSLFHHASEGYGFAMALKYSPYKQITTEELNEVLNAGFGTNGDFWTISVTSLNNAKNILATAYPALTDIADEL</sequence>
<reference evidence="1 2" key="1">
    <citation type="journal article" date="2013" name="Int. J. Syst. Evol. Microbiol.">
        <title>Marinoscillum luteum sp. nov., isolated from marine sediment.</title>
        <authorList>
            <person name="Cha I.T."/>
            <person name="Park S.J."/>
            <person name="Kim S.J."/>
            <person name="Kim J.G."/>
            <person name="Jung M.Y."/>
            <person name="Shin K.S."/>
            <person name="Kwon K.K."/>
            <person name="Yang S.H."/>
            <person name="Seo Y.S."/>
            <person name="Rhee S.K."/>
        </authorList>
    </citation>
    <scope>NUCLEOTIDE SEQUENCE [LARGE SCALE GENOMIC DNA]</scope>
    <source>
        <strain evidence="1 2">KCTC 23939</strain>
    </source>
</reference>
<evidence type="ECO:0000313" key="1">
    <source>
        <dbReference type="EMBL" id="MFH6983252.1"/>
    </source>
</evidence>
<dbReference type="InterPro" id="IPR032331">
    <property type="entry name" value="DUF4856"/>
</dbReference>
<gene>
    <name evidence="1" type="ORF">ACHKAR_07380</name>
</gene>
<organism evidence="1 2">
    <name type="scientific">Marinoscillum luteum</name>
    <dbReference type="NCBI Taxonomy" id="861051"/>
    <lineage>
        <taxon>Bacteria</taxon>
        <taxon>Pseudomonadati</taxon>
        <taxon>Bacteroidota</taxon>
        <taxon>Cytophagia</taxon>
        <taxon>Cytophagales</taxon>
        <taxon>Reichenbachiellaceae</taxon>
        <taxon>Marinoscillum</taxon>
    </lineage>
</organism>
<evidence type="ECO:0000313" key="2">
    <source>
        <dbReference type="Proteomes" id="UP001610063"/>
    </source>
</evidence>